<keyword evidence="2" id="KW-1185">Reference proteome</keyword>
<dbReference type="EMBL" id="SWJQ01001585">
    <property type="protein sequence ID" value="TRZ07874.1"/>
    <property type="molecule type" value="Genomic_DNA"/>
</dbReference>
<sequence>ALAFCCTEKHREQPFCCTEGLRREPSFCCMDSCAAHTQCCWKTTRRSISPSCLCRSPIPHPLIPHIQTMLNNLL</sequence>
<proteinExistence type="predicted"/>
<organism evidence="1 2">
    <name type="scientific">Zosterops borbonicus</name>
    <dbReference type="NCBI Taxonomy" id="364589"/>
    <lineage>
        <taxon>Eukaryota</taxon>
        <taxon>Metazoa</taxon>
        <taxon>Chordata</taxon>
        <taxon>Craniata</taxon>
        <taxon>Vertebrata</taxon>
        <taxon>Euteleostomi</taxon>
        <taxon>Archelosauria</taxon>
        <taxon>Archosauria</taxon>
        <taxon>Dinosauria</taxon>
        <taxon>Saurischia</taxon>
        <taxon>Theropoda</taxon>
        <taxon>Coelurosauria</taxon>
        <taxon>Aves</taxon>
        <taxon>Neognathae</taxon>
        <taxon>Neoaves</taxon>
        <taxon>Telluraves</taxon>
        <taxon>Australaves</taxon>
        <taxon>Passeriformes</taxon>
        <taxon>Sylvioidea</taxon>
        <taxon>Zosteropidae</taxon>
        <taxon>Zosterops</taxon>
    </lineage>
</organism>
<feature type="non-terminal residue" evidence="1">
    <location>
        <position position="74"/>
    </location>
</feature>
<name>A0A8K1D8J3_9PASS</name>
<comment type="caution">
    <text evidence="1">The sequence shown here is derived from an EMBL/GenBank/DDBJ whole genome shotgun (WGS) entry which is preliminary data.</text>
</comment>
<dbReference type="AlphaFoldDB" id="A0A8K1D8J3"/>
<reference evidence="1" key="1">
    <citation type="submission" date="2019-04" db="EMBL/GenBank/DDBJ databases">
        <title>Genome assembly of Zosterops borbonicus 15179.</title>
        <authorList>
            <person name="Leroy T."/>
            <person name="Anselmetti Y."/>
            <person name="Tilak M.-K."/>
            <person name="Nabholz B."/>
        </authorList>
    </citation>
    <scope>NUCLEOTIDE SEQUENCE</scope>
    <source>
        <strain evidence="1">HGM_15179</strain>
        <tissue evidence="1">Muscle</tissue>
    </source>
</reference>
<gene>
    <name evidence="1" type="ORF">HGM15179_019232</name>
</gene>
<protein>
    <submittedName>
        <fullName evidence="1">Uncharacterized protein</fullName>
    </submittedName>
</protein>
<evidence type="ECO:0000313" key="2">
    <source>
        <dbReference type="Proteomes" id="UP000796761"/>
    </source>
</evidence>
<accession>A0A8K1D8J3</accession>
<evidence type="ECO:0000313" key="1">
    <source>
        <dbReference type="EMBL" id="TRZ07874.1"/>
    </source>
</evidence>
<dbReference type="Proteomes" id="UP000796761">
    <property type="component" value="Unassembled WGS sequence"/>
</dbReference>
<feature type="non-terminal residue" evidence="1">
    <location>
        <position position="1"/>
    </location>
</feature>